<reference evidence="1 2" key="1">
    <citation type="submission" date="2020-02" db="EMBL/GenBank/DDBJ databases">
        <title>Aliifodinibius halophilus 2W32, complete genome.</title>
        <authorList>
            <person name="Li Y."/>
            <person name="Wu S."/>
        </authorList>
    </citation>
    <scope>NUCLEOTIDE SEQUENCE [LARGE SCALE GENOMIC DNA]</scope>
    <source>
        <strain evidence="1 2">2W32</strain>
    </source>
</reference>
<evidence type="ECO:0000313" key="2">
    <source>
        <dbReference type="Proteomes" id="UP000479132"/>
    </source>
</evidence>
<organism evidence="1 2">
    <name type="scientific">Fodinibius halophilus</name>
    <dbReference type="NCBI Taxonomy" id="1736908"/>
    <lineage>
        <taxon>Bacteria</taxon>
        <taxon>Pseudomonadati</taxon>
        <taxon>Balneolota</taxon>
        <taxon>Balneolia</taxon>
        <taxon>Balneolales</taxon>
        <taxon>Balneolaceae</taxon>
        <taxon>Fodinibius</taxon>
    </lineage>
</organism>
<proteinExistence type="predicted"/>
<keyword evidence="2" id="KW-1185">Reference proteome</keyword>
<protein>
    <submittedName>
        <fullName evidence="1">Uncharacterized protein</fullName>
    </submittedName>
</protein>
<comment type="caution">
    <text evidence="1">The sequence shown here is derived from an EMBL/GenBank/DDBJ whole genome shotgun (WGS) entry which is preliminary data.</text>
</comment>
<gene>
    <name evidence="1" type="ORF">G3569_06030</name>
</gene>
<name>A0A6M1T5H6_9BACT</name>
<accession>A0A6M1T5H6</accession>
<dbReference type="Proteomes" id="UP000479132">
    <property type="component" value="Unassembled WGS sequence"/>
</dbReference>
<dbReference type="EMBL" id="JAALLS010000006">
    <property type="protein sequence ID" value="NGP87903.1"/>
    <property type="molecule type" value="Genomic_DNA"/>
</dbReference>
<dbReference type="RefSeq" id="WP_165267100.1">
    <property type="nucleotide sequence ID" value="NZ_JAALLS010000006.1"/>
</dbReference>
<sequence>MLKHLLIVVLIAGGLYYYWTTRPVTHGPGVVAPETPVQKTTYNRDKIDYKEFTIIPKAKLKLEARILSIQQYYFDKYTDLTPTDVVFGWGPMSDETNLESLMVRQSERSFYWEMARPPLKQQKMWKHAANMHLIGSTQKIRDKISSLRQGQIVQVKGFLVNVSSPEGWELKTSLTRDDIGDDSSEVVWIKSLTIL</sequence>
<evidence type="ECO:0000313" key="1">
    <source>
        <dbReference type="EMBL" id="NGP87903.1"/>
    </source>
</evidence>
<dbReference type="AlphaFoldDB" id="A0A6M1T5H6"/>